<comment type="caution">
    <text evidence="1">The sequence shown here is derived from an EMBL/GenBank/DDBJ whole genome shotgun (WGS) entry which is preliminary data.</text>
</comment>
<evidence type="ECO:0000313" key="1">
    <source>
        <dbReference type="EMBL" id="EPN57832.1"/>
    </source>
</evidence>
<proteinExistence type="predicted"/>
<protein>
    <submittedName>
        <fullName evidence="1">TonB-dependent siderophore receptor</fullName>
    </submittedName>
</protein>
<dbReference type="EMBL" id="AOKF01001724">
    <property type="protein sequence ID" value="EPN57832.1"/>
    <property type="molecule type" value="Genomic_DNA"/>
</dbReference>
<dbReference type="Proteomes" id="UP000018849">
    <property type="component" value="Unassembled WGS sequence"/>
</dbReference>
<organism evidence="1 2">
    <name type="scientific">Pseudomonas syringae pv. actinidiae ICMP 19096</name>
    <dbReference type="NCBI Taxonomy" id="1194405"/>
    <lineage>
        <taxon>Bacteria</taxon>
        <taxon>Pseudomonadati</taxon>
        <taxon>Pseudomonadota</taxon>
        <taxon>Gammaproteobacteria</taxon>
        <taxon>Pseudomonadales</taxon>
        <taxon>Pseudomonadaceae</taxon>
        <taxon>Pseudomonas</taxon>
        <taxon>Pseudomonas syringae</taxon>
    </lineage>
</organism>
<dbReference type="AlphaFoldDB" id="A0A656JWA6"/>
<name>A0A656JWA6_PSESF</name>
<accession>A0A656JWA6</accession>
<gene>
    <name evidence="1" type="ORF">A245_20291</name>
</gene>
<sequence length="33" mass="3377">MSSRKIASLAGLAIGVWGSNGYAAEQPQTIELG</sequence>
<feature type="non-terminal residue" evidence="1">
    <location>
        <position position="33"/>
    </location>
</feature>
<keyword evidence="1" id="KW-0675">Receptor</keyword>
<reference evidence="1 2" key="1">
    <citation type="journal article" date="2013" name="PLoS Pathog.">
        <title>Genomic analysis of the Kiwifruit pathogen Pseudomonas syringae pv. actinidiae provides insight into the origins of an emergent plant disease.</title>
        <authorList>
            <person name="McCann H.C."/>
            <person name="Rikkerink E.H."/>
            <person name="Bertels F."/>
            <person name="Fiers M."/>
            <person name="Lu A."/>
            <person name="Rees-George J."/>
            <person name="Andersen M.T."/>
            <person name="Gleave A.P."/>
            <person name="Haubold B."/>
            <person name="Wohlers M.W."/>
            <person name="Guttman D.S."/>
            <person name="Wang P.W."/>
            <person name="Straub C."/>
            <person name="Vanneste J.L."/>
            <person name="Rainey P.B."/>
            <person name="Templeton M.D."/>
        </authorList>
    </citation>
    <scope>NUCLEOTIDE SEQUENCE [LARGE SCALE GENOMIC DNA]</scope>
    <source>
        <strain evidence="1 2">ICMP 19096</strain>
    </source>
</reference>
<evidence type="ECO:0000313" key="2">
    <source>
        <dbReference type="Proteomes" id="UP000018849"/>
    </source>
</evidence>